<protein>
    <submittedName>
        <fullName evidence="1">Uncharacterized protein</fullName>
    </submittedName>
</protein>
<accession>A0A9N9KRU3</accession>
<proteinExistence type="predicted"/>
<dbReference type="EMBL" id="CAJVRL010000039">
    <property type="protein sequence ID" value="CAG8950970.1"/>
    <property type="molecule type" value="Genomic_DNA"/>
</dbReference>
<comment type="caution">
    <text evidence="1">The sequence shown here is derived from an EMBL/GenBank/DDBJ whole genome shotgun (WGS) entry which is preliminary data.</text>
</comment>
<sequence length="360" mass="41721">MRALQDLERPADTKSQLFRVTWDFPVGVGSPEMILTRIEREDETELWSQEPHAQFPISMGVLQVDTDFVELRREHDENLLINQSLNNYFSGYGSSTETDFIARREFRGHIRAYRYALVKGLKVYEDIRIEDVRRMTIFIFRRILNINISQNLSLIPFKGTANWITAWMAHGVEDQQGDRMVKISNTHPIFTNPNCKVSFISDRVKFPLVLMKLEQEEGALGNATAGYLSGIPFGIELPGWPQEAREKWANTNLKTVLVARSDQNDLTAPHFEAFRSFCKEIHDAASKPTQDVEGFLKNNITKEKFEDFFMGLKRQKSTFDFNADWRAAASPYRKSRILKLPVTLRDQAETPKRAVKRRRR</sequence>
<name>A0A9N9KRU3_9HELO</name>
<dbReference type="AlphaFoldDB" id="A0A9N9KRU3"/>
<dbReference type="OrthoDB" id="10480576at2759"/>
<evidence type="ECO:0000313" key="1">
    <source>
        <dbReference type="EMBL" id="CAG8950970.1"/>
    </source>
</evidence>
<evidence type="ECO:0000313" key="2">
    <source>
        <dbReference type="Proteomes" id="UP000696280"/>
    </source>
</evidence>
<dbReference type="Proteomes" id="UP000696280">
    <property type="component" value="Unassembled WGS sequence"/>
</dbReference>
<gene>
    <name evidence="1" type="ORF">HYFRA_00006367</name>
</gene>
<organism evidence="1 2">
    <name type="scientific">Hymenoscyphus fraxineus</name>
    <dbReference type="NCBI Taxonomy" id="746836"/>
    <lineage>
        <taxon>Eukaryota</taxon>
        <taxon>Fungi</taxon>
        <taxon>Dikarya</taxon>
        <taxon>Ascomycota</taxon>
        <taxon>Pezizomycotina</taxon>
        <taxon>Leotiomycetes</taxon>
        <taxon>Helotiales</taxon>
        <taxon>Helotiaceae</taxon>
        <taxon>Hymenoscyphus</taxon>
    </lineage>
</organism>
<keyword evidence="2" id="KW-1185">Reference proteome</keyword>
<reference evidence="1" key="1">
    <citation type="submission" date="2021-07" db="EMBL/GenBank/DDBJ databases">
        <authorList>
            <person name="Durling M."/>
        </authorList>
    </citation>
    <scope>NUCLEOTIDE SEQUENCE</scope>
</reference>